<evidence type="ECO:0000313" key="3">
    <source>
        <dbReference type="Proteomes" id="UP000001861"/>
    </source>
</evidence>
<sequence>MVQPETLIRNASLRGVFSPAILRPELPRGNLSDYSHVRPLFKRRIPWWATRAGTAGILVALSTVTVWSVRNALTRTVPILDADGNETSERQLAPKMQRVGWASFNVLLGLTSTGVLFARRPRTIRSVYVVSKTSPAVPSSMRLFLQSAVDVEGKGYDLPMWSVKWEGEKVITHLDPDANLKIGFWNAEVDGTSYDSYQGALDKFDEEWRKLHTSSTKESKH</sequence>
<organism evidence="2 3">
    <name type="scientific">Coprinopsis cinerea (strain Okayama-7 / 130 / ATCC MYA-4618 / FGSC 9003)</name>
    <name type="common">Inky cap fungus</name>
    <name type="synonym">Hormographiella aspergillata</name>
    <dbReference type="NCBI Taxonomy" id="240176"/>
    <lineage>
        <taxon>Eukaryota</taxon>
        <taxon>Fungi</taxon>
        <taxon>Dikarya</taxon>
        <taxon>Basidiomycota</taxon>
        <taxon>Agaricomycotina</taxon>
        <taxon>Agaricomycetes</taxon>
        <taxon>Agaricomycetidae</taxon>
        <taxon>Agaricales</taxon>
        <taxon>Agaricineae</taxon>
        <taxon>Psathyrellaceae</taxon>
        <taxon>Coprinopsis</taxon>
    </lineage>
</organism>
<dbReference type="InParanoid" id="A8NCA8"/>
<keyword evidence="3" id="KW-1185">Reference proteome</keyword>
<comment type="caution">
    <text evidence="2">The sequence shown here is derived from an EMBL/GenBank/DDBJ whole genome shotgun (WGS) entry which is preliminary data.</text>
</comment>
<feature type="transmembrane region" description="Helical" evidence="1">
    <location>
        <begin position="48"/>
        <end position="69"/>
    </location>
</feature>
<keyword evidence="1" id="KW-1133">Transmembrane helix</keyword>
<gene>
    <name evidence="2" type="ORF">CC1G_11077</name>
</gene>
<evidence type="ECO:0000313" key="2">
    <source>
        <dbReference type="EMBL" id="EAU89381.1"/>
    </source>
</evidence>
<dbReference type="GeneID" id="6008939"/>
<accession>A8NCA8</accession>
<name>A8NCA8_COPC7</name>
<dbReference type="EMBL" id="AACS02000009">
    <property type="protein sequence ID" value="EAU89381.1"/>
    <property type="molecule type" value="Genomic_DNA"/>
</dbReference>
<reference evidence="2 3" key="1">
    <citation type="journal article" date="2010" name="Proc. Natl. Acad. Sci. U.S.A.">
        <title>Insights into evolution of multicellular fungi from the assembled chromosomes of the mushroom Coprinopsis cinerea (Coprinus cinereus).</title>
        <authorList>
            <person name="Stajich J.E."/>
            <person name="Wilke S.K."/>
            <person name="Ahren D."/>
            <person name="Au C.H."/>
            <person name="Birren B.W."/>
            <person name="Borodovsky M."/>
            <person name="Burns C."/>
            <person name="Canback B."/>
            <person name="Casselton L.A."/>
            <person name="Cheng C.K."/>
            <person name="Deng J."/>
            <person name="Dietrich F.S."/>
            <person name="Fargo D.C."/>
            <person name="Farman M.L."/>
            <person name="Gathman A.C."/>
            <person name="Goldberg J."/>
            <person name="Guigo R."/>
            <person name="Hoegger P.J."/>
            <person name="Hooker J.B."/>
            <person name="Huggins A."/>
            <person name="James T.Y."/>
            <person name="Kamada T."/>
            <person name="Kilaru S."/>
            <person name="Kodira C."/>
            <person name="Kues U."/>
            <person name="Kupfer D."/>
            <person name="Kwan H.S."/>
            <person name="Lomsadze A."/>
            <person name="Li W."/>
            <person name="Lilly W.W."/>
            <person name="Ma L.J."/>
            <person name="Mackey A.J."/>
            <person name="Manning G."/>
            <person name="Martin F."/>
            <person name="Muraguchi H."/>
            <person name="Natvig D.O."/>
            <person name="Palmerini H."/>
            <person name="Ramesh M.A."/>
            <person name="Rehmeyer C.J."/>
            <person name="Roe B.A."/>
            <person name="Shenoy N."/>
            <person name="Stanke M."/>
            <person name="Ter-Hovhannisyan V."/>
            <person name="Tunlid A."/>
            <person name="Velagapudi R."/>
            <person name="Vision T.J."/>
            <person name="Zeng Q."/>
            <person name="Zolan M.E."/>
            <person name="Pukkila P.J."/>
        </authorList>
    </citation>
    <scope>NUCLEOTIDE SEQUENCE [LARGE SCALE GENOMIC DNA]</scope>
    <source>
        <strain evidence="3">Okayama-7 / 130 / ATCC MYA-4618 / FGSC 9003</strain>
    </source>
</reference>
<dbReference type="AlphaFoldDB" id="A8NCA8"/>
<dbReference type="KEGG" id="cci:CC1G_11077"/>
<proteinExistence type="predicted"/>
<protein>
    <submittedName>
        <fullName evidence="2">Uncharacterized protein</fullName>
    </submittedName>
</protein>
<evidence type="ECO:0000256" key="1">
    <source>
        <dbReference type="SAM" id="Phobius"/>
    </source>
</evidence>
<keyword evidence="1" id="KW-0812">Transmembrane</keyword>
<dbReference type="VEuPathDB" id="FungiDB:CC1G_11077"/>
<dbReference type="Proteomes" id="UP000001861">
    <property type="component" value="Unassembled WGS sequence"/>
</dbReference>
<keyword evidence="1" id="KW-0472">Membrane</keyword>
<dbReference type="RefSeq" id="XP_001832452.1">
    <property type="nucleotide sequence ID" value="XM_001832400.1"/>
</dbReference>
<feature type="transmembrane region" description="Helical" evidence="1">
    <location>
        <begin position="99"/>
        <end position="118"/>
    </location>
</feature>